<keyword evidence="10" id="KW-1185">Reference proteome</keyword>
<keyword evidence="3" id="KW-0547">Nucleotide-binding</keyword>
<dbReference type="Pfam" id="PF03215">
    <property type="entry name" value="Rad17"/>
    <property type="match status" value="1"/>
</dbReference>
<dbReference type="Gene3D" id="3.40.50.300">
    <property type="entry name" value="P-loop containing nucleotide triphosphate hydrolases"/>
    <property type="match status" value="1"/>
</dbReference>
<dbReference type="PANTHER" id="PTHR12172">
    <property type="entry name" value="CELL CYCLE CHECKPOINT PROTEIN RAD17"/>
    <property type="match status" value="1"/>
</dbReference>
<comment type="caution">
    <text evidence="9">The sequence shown here is derived from an EMBL/GenBank/DDBJ whole genome shotgun (WGS) entry which is preliminary data.</text>
</comment>
<evidence type="ECO:0000313" key="9">
    <source>
        <dbReference type="EMBL" id="KAK6738216.1"/>
    </source>
</evidence>
<comment type="subcellular location">
    <subcellularLocation>
        <location evidence="1">Nucleus</location>
    </subcellularLocation>
</comment>
<dbReference type="SUPFAM" id="SSF52540">
    <property type="entry name" value="P-loop containing nucleoside triphosphate hydrolases"/>
    <property type="match status" value="1"/>
</dbReference>
<dbReference type="InterPro" id="IPR027417">
    <property type="entry name" value="P-loop_NTPase"/>
</dbReference>
<evidence type="ECO:0000256" key="8">
    <source>
        <dbReference type="SAM" id="MobiDB-lite"/>
    </source>
</evidence>
<gene>
    <name evidence="9" type="primary">Necator_chrII.g8161</name>
    <name evidence="9" type="ORF">RB195_020367</name>
</gene>
<evidence type="ECO:0000256" key="3">
    <source>
        <dbReference type="ARBA" id="ARBA00022741"/>
    </source>
</evidence>
<evidence type="ECO:0000256" key="4">
    <source>
        <dbReference type="ARBA" id="ARBA00022763"/>
    </source>
</evidence>
<evidence type="ECO:0000256" key="7">
    <source>
        <dbReference type="ARBA" id="ARBA00023306"/>
    </source>
</evidence>
<dbReference type="EMBL" id="JAVFWL010000002">
    <property type="protein sequence ID" value="KAK6738216.1"/>
    <property type="molecule type" value="Genomic_DNA"/>
</dbReference>
<feature type="region of interest" description="Disordered" evidence="8">
    <location>
        <begin position="1"/>
        <end position="26"/>
    </location>
</feature>
<feature type="compositionally biased region" description="Acidic residues" evidence="8">
    <location>
        <begin position="591"/>
        <end position="605"/>
    </location>
</feature>
<evidence type="ECO:0000256" key="6">
    <source>
        <dbReference type="ARBA" id="ARBA00023242"/>
    </source>
</evidence>
<keyword evidence="6" id="KW-0539">Nucleus</keyword>
<accession>A0ABR1CIK1</accession>
<name>A0ABR1CIK1_NECAM</name>
<evidence type="ECO:0000256" key="1">
    <source>
        <dbReference type="ARBA" id="ARBA00004123"/>
    </source>
</evidence>
<reference evidence="9 10" key="1">
    <citation type="submission" date="2023-08" db="EMBL/GenBank/DDBJ databases">
        <title>A Necator americanus chromosomal reference genome.</title>
        <authorList>
            <person name="Ilik V."/>
            <person name="Petrzelkova K.J."/>
            <person name="Pardy F."/>
            <person name="Fuh T."/>
            <person name="Niatou-Singa F.S."/>
            <person name="Gouil Q."/>
            <person name="Baker L."/>
            <person name="Ritchie M.E."/>
            <person name="Jex A.R."/>
            <person name="Gazzola D."/>
            <person name="Li H."/>
            <person name="Toshio Fujiwara R."/>
            <person name="Zhan B."/>
            <person name="Aroian R.V."/>
            <person name="Pafco B."/>
            <person name="Schwarz E.M."/>
        </authorList>
    </citation>
    <scope>NUCLEOTIDE SEQUENCE [LARGE SCALE GENOMIC DNA]</scope>
    <source>
        <strain evidence="9 10">Aroian</strain>
        <tissue evidence="9">Whole animal</tissue>
    </source>
</reference>
<keyword evidence="7" id="KW-0131">Cell cycle</keyword>
<sequence>MYKWDISSIMTSKGDQSAKKRKKTTIVDLESESDGDIVVVEEKRPSTQIRKPTRDSGDNAVPFYSQNFHPMFHTRSLERAVKKKEAWTKPKPEVHCLFFAGSAPRKTEDLAVNPRIIEKLKVQLSKRNDGNKLLLVTGPAGSGKSTSIEVVARSLSFEVLRWERDSELEIVTAGETSYIKEENEMNSFLRFLRKSTLPEKLRRHRRRTPVLGRLYHIQDLPTIAYKDPVQFRQDISSHLRESNDFIVFDLTSQDSSWTMSPKRIFTKSFIKSLGMSELEFCPIASTFIRKGLRRVVDCLGFHNRLSVQDYKAVEKLTNGDIRSAISIIQFSLLCSREKFAIPKVFEATSNDELFHMLGVLLYAKREKEGSNFSEIEMAVREDLRRPLPTRDINDVLDMSKASAATVMMFLHEHEPNFSGSISATRKVFDSMSLCDSMSSDWETRQISQDFVSQICARSTMFYNYKANRLARGLYKYSLPKFIRLFNYTRSLKEEMTDVMKCFGSCDQHFGEIDIPYISVIKSSLTGSQYRLASYLTRPWNFTWNIDRSLWDHQIASDPSYRIAQLRESVDDAFLSQPSQLHDDIDEETFTIEDSENGTDSDDSFEDPVTFN</sequence>
<feature type="region of interest" description="Disordered" evidence="8">
    <location>
        <begin position="591"/>
        <end position="611"/>
    </location>
</feature>
<evidence type="ECO:0000256" key="5">
    <source>
        <dbReference type="ARBA" id="ARBA00022840"/>
    </source>
</evidence>
<dbReference type="PANTHER" id="PTHR12172:SF0">
    <property type="entry name" value="CELL CYCLE CHECKPOINT PROTEIN RAD17"/>
    <property type="match status" value="1"/>
</dbReference>
<keyword evidence="5" id="KW-0067">ATP-binding</keyword>
<evidence type="ECO:0000313" key="10">
    <source>
        <dbReference type="Proteomes" id="UP001303046"/>
    </source>
</evidence>
<evidence type="ECO:0008006" key="11">
    <source>
        <dbReference type="Google" id="ProtNLM"/>
    </source>
</evidence>
<comment type="similarity">
    <text evidence="2">Belongs to the rad17/RAD24 family.</text>
</comment>
<dbReference type="InterPro" id="IPR004582">
    <property type="entry name" value="Checkpoint_prot_Rad17_Rad24"/>
</dbReference>
<dbReference type="Proteomes" id="UP001303046">
    <property type="component" value="Unassembled WGS sequence"/>
</dbReference>
<organism evidence="9 10">
    <name type="scientific">Necator americanus</name>
    <name type="common">Human hookworm</name>
    <dbReference type="NCBI Taxonomy" id="51031"/>
    <lineage>
        <taxon>Eukaryota</taxon>
        <taxon>Metazoa</taxon>
        <taxon>Ecdysozoa</taxon>
        <taxon>Nematoda</taxon>
        <taxon>Chromadorea</taxon>
        <taxon>Rhabditida</taxon>
        <taxon>Rhabditina</taxon>
        <taxon>Rhabditomorpha</taxon>
        <taxon>Strongyloidea</taxon>
        <taxon>Ancylostomatidae</taxon>
        <taxon>Bunostominae</taxon>
        <taxon>Necator</taxon>
    </lineage>
</organism>
<proteinExistence type="inferred from homology"/>
<evidence type="ECO:0000256" key="2">
    <source>
        <dbReference type="ARBA" id="ARBA00006168"/>
    </source>
</evidence>
<protein>
    <recommendedName>
        <fullName evidence="11">Rad17 cell cycle checkpoint protein</fullName>
    </recommendedName>
</protein>
<keyword evidence="4" id="KW-0227">DNA damage</keyword>